<dbReference type="Proteomes" id="UP000249340">
    <property type="component" value="Chromosome"/>
</dbReference>
<dbReference type="Gene3D" id="2.60.200.20">
    <property type="match status" value="1"/>
</dbReference>
<dbReference type="Gene3D" id="3.40.50.300">
    <property type="entry name" value="P-loop containing nucleotide triphosphate hydrolases"/>
    <property type="match status" value="2"/>
</dbReference>
<feature type="compositionally biased region" description="Pro residues" evidence="5">
    <location>
        <begin position="195"/>
        <end position="205"/>
    </location>
</feature>
<feature type="region of interest" description="Disordered" evidence="5">
    <location>
        <begin position="749"/>
        <end position="774"/>
    </location>
</feature>
<dbReference type="GO" id="GO:0003677">
    <property type="term" value="F:DNA binding"/>
    <property type="evidence" value="ECO:0007669"/>
    <property type="project" value="InterPro"/>
</dbReference>
<dbReference type="SMART" id="SM00240">
    <property type="entry name" value="FHA"/>
    <property type="match status" value="1"/>
</dbReference>
<dbReference type="RefSeq" id="WP_114914302.1">
    <property type="nucleotide sequence ID" value="NZ_CP031264.1"/>
</dbReference>
<dbReference type="PROSITE" id="PS50006">
    <property type="entry name" value="FHA_DOMAIN"/>
    <property type="match status" value="1"/>
</dbReference>
<evidence type="ECO:0000313" key="9">
    <source>
        <dbReference type="Proteomes" id="UP000249340"/>
    </source>
</evidence>
<feature type="compositionally biased region" description="Basic and acidic residues" evidence="5">
    <location>
        <begin position="759"/>
        <end position="771"/>
    </location>
</feature>
<dbReference type="GO" id="GO:0005524">
    <property type="term" value="F:ATP binding"/>
    <property type="evidence" value="ECO:0007669"/>
    <property type="project" value="UniProtKB-UniRule"/>
</dbReference>
<accession>A0A345SVM5</accession>
<feature type="domain" description="FHA" evidence="6">
    <location>
        <begin position="120"/>
        <end position="170"/>
    </location>
</feature>
<evidence type="ECO:0000259" key="7">
    <source>
        <dbReference type="PROSITE" id="PS50901"/>
    </source>
</evidence>
<evidence type="ECO:0000256" key="1">
    <source>
        <dbReference type="ARBA" id="ARBA00022553"/>
    </source>
</evidence>
<feature type="binding site" evidence="4">
    <location>
        <begin position="642"/>
        <end position="649"/>
    </location>
    <ligand>
        <name>ATP</name>
        <dbReference type="ChEBI" id="CHEBI:30616"/>
    </ligand>
</feature>
<dbReference type="PANTHER" id="PTHR22683:SF1">
    <property type="entry name" value="TYPE VII SECRETION SYSTEM PROTEIN ESSC"/>
    <property type="match status" value="1"/>
</dbReference>
<protein>
    <submittedName>
        <fullName evidence="8">FHA domain-containing protein</fullName>
    </submittedName>
</protein>
<dbReference type="InterPro" id="IPR027417">
    <property type="entry name" value="P-loop_NTPase"/>
</dbReference>
<dbReference type="SUPFAM" id="SSF49879">
    <property type="entry name" value="SMAD/FHA domain"/>
    <property type="match status" value="1"/>
</dbReference>
<name>A0A345SVM5_9ACTN</name>
<dbReference type="EMBL" id="CP031264">
    <property type="protein sequence ID" value="AXI77780.1"/>
    <property type="molecule type" value="Genomic_DNA"/>
</dbReference>
<dbReference type="InterPro" id="IPR002543">
    <property type="entry name" value="FtsK_dom"/>
</dbReference>
<sequence>MQIRLTVLRPHSGPSTDRLAADVLVTAPAGTALGAVAGALAGAVGVRGGRAATHVHLYAGTQRLDERTLLGHPPLVDGAVLSLNEPAPEHDREDGPAAAELRVVGGPDAGGVHLLHPGRVRVGRSGDADVPLDDPDVSRLHLELRISPDGRVAVADLGSTNGTTLDGALVGPDPVALPVGGLLRLGESSVVLAPGAPPAAEPPSRPATADGQGHLLLAPPLPPRPPAAAPSGTPPQAPEAAQADEDPAPAARGRGLRSLRLGDTLRRGARGPVEEARAASRTAEQQRAQAHSREAAALRQRLPDPAALLLTALDHGPGLWERGPAHPEALTLRLGTADRPAAEPGVLLPAVPVTVDLRAAGSLGLAGPRPRLSGLARAAAAQLAALHSPSALEIVLVSADPARSAEDRTAEWSWAFWLPQLRPSPGQECRLLVGLDTAQAEARIAELTARLDGPVRHGGPATVLLLDGDPGSDAARQGAARLIARGPAAGVHTVCLAEQAEALPPGLGATAVIGGEVATLLRVDRPVRGAAGPHREVVDGVALDAVSAAWAERLARSLAPLRESAPAARGPLPTALRLLDLLDLDMVTPAKISGRWTELPATAGSAAAVLGTARDGHCTLDLTDRELTTPGLPGGPHLLVGGAPGSGKTELLRTLVASLAVAERPDRLSMVVVEGREPTDPALGLYACTDLPHVSAYLGAEVEPARTLEAADALLAELDRREQLLQGSDFAVWYAERMLRRGDGGRPVGGIRLIPPRTAPDDADRERDRPAARSVAGPVRAVALQQAAPARLLVVVDDFDALVGGDGPARPAVGDPALRARAALTEALAEVAVRGGRLGVHLAVSTGQPEWTTGTEVDEAALLRIALRTDDPALSRLLIHVEDAAALAEDTPGRGYLRMPDGGVTAFQAARVSGRIPRTATLRPTVVALDWSQTGAPPSRRPVRELGNGPTDLALLASALQRAVDALDTAPARPLF</sequence>
<dbReference type="InterPro" id="IPR050206">
    <property type="entry name" value="FtsK/SpoIIIE/SftA"/>
</dbReference>
<feature type="region of interest" description="Disordered" evidence="5">
    <location>
        <begin position="194"/>
        <end position="287"/>
    </location>
</feature>
<dbReference type="Pfam" id="PF01580">
    <property type="entry name" value="FtsK_SpoIIIE"/>
    <property type="match status" value="1"/>
</dbReference>
<evidence type="ECO:0000259" key="6">
    <source>
        <dbReference type="PROSITE" id="PS50006"/>
    </source>
</evidence>
<dbReference type="PANTHER" id="PTHR22683">
    <property type="entry name" value="SPORULATION PROTEIN RELATED"/>
    <property type="match status" value="1"/>
</dbReference>
<proteinExistence type="predicted"/>
<gene>
    <name evidence="8" type="ORF">C7M71_010390</name>
</gene>
<keyword evidence="2 4" id="KW-0547">Nucleotide-binding</keyword>
<dbReference type="Pfam" id="PF00498">
    <property type="entry name" value="FHA"/>
    <property type="match status" value="1"/>
</dbReference>
<evidence type="ECO:0000313" key="8">
    <source>
        <dbReference type="EMBL" id="AXI77780.1"/>
    </source>
</evidence>
<dbReference type="PROSITE" id="PS50901">
    <property type="entry name" value="FTSK"/>
    <property type="match status" value="1"/>
</dbReference>
<reference evidence="9" key="1">
    <citation type="submission" date="2018-07" db="EMBL/GenBank/DDBJ databases">
        <title>Streptacidiphilus bronchialis DSM 106435 chromosome.</title>
        <authorList>
            <person name="Batra D."/>
            <person name="Gulvik C.A."/>
        </authorList>
    </citation>
    <scope>NUCLEOTIDE SEQUENCE [LARGE SCALE GENOMIC DNA]</scope>
    <source>
        <strain evidence="9">DSM 106435</strain>
    </source>
</reference>
<feature type="compositionally biased region" description="Low complexity" evidence="5">
    <location>
        <begin position="248"/>
        <end position="262"/>
    </location>
</feature>
<feature type="domain" description="FtsK" evidence="7">
    <location>
        <begin position="624"/>
        <end position="876"/>
    </location>
</feature>
<evidence type="ECO:0000256" key="3">
    <source>
        <dbReference type="ARBA" id="ARBA00022840"/>
    </source>
</evidence>
<evidence type="ECO:0000256" key="5">
    <source>
        <dbReference type="SAM" id="MobiDB-lite"/>
    </source>
</evidence>
<dbReference type="InterPro" id="IPR000253">
    <property type="entry name" value="FHA_dom"/>
</dbReference>
<evidence type="ECO:0000256" key="2">
    <source>
        <dbReference type="ARBA" id="ARBA00022741"/>
    </source>
</evidence>
<keyword evidence="3 4" id="KW-0067">ATP-binding</keyword>
<feature type="compositionally biased region" description="Pro residues" evidence="5">
    <location>
        <begin position="219"/>
        <end position="237"/>
    </location>
</feature>
<dbReference type="KEGG" id="stri:C7M71_010390"/>
<dbReference type="InterPro" id="IPR008984">
    <property type="entry name" value="SMAD_FHA_dom_sf"/>
</dbReference>
<dbReference type="SUPFAM" id="SSF52540">
    <property type="entry name" value="P-loop containing nucleoside triphosphate hydrolases"/>
    <property type="match status" value="1"/>
</dbReference>
<organism evidence="8 9">
    <name type="scientific">Peterkaempfera bronchialis</name>
    <dbReference type="NCBI Taxonomy" id="2126346"/>
    <lineage>
        <taxon>Bacteria</taxon>
        <taxon>Bacillati</taxon>
        <taxon>Actinomycetota</taxon>
        <taxon>Actinomycetes</taxon>
        <taxon>Kitasatosporales</taxon>
        <taxon>Streptomycetaceae</taxon>
        <taxon>Peterkaempfera</taxon>
    </lineage>
</organism>
<keyword evidence="9" id="KW-1185">Reference proteome</keyword>
<dbReference type="CDD" id="cd00060">
    <property type="entry name" value="FHA"/>
    <property type="match status" value="1"/>
</dbReference>
<dbReference type="AlphaFoldDB" id="A0A345SVM5"/>
<evidence type="ECO:0000256" key="4">
    <source>
        <dbReference type="PROSITE-ProRule" id="PRU00289"/>
    </source>
</evidence>
<dbReference type="OrthoDB" id="9807790at2"/>
<keyword evidence="1" id="KW-0597">Phosphoprotein</keyword>